<evidence type="ECO:0000313" key="3">
    <source>
        <dbReference type="EMBL" id="TPX13778.1"/>
    </source>
</evidence>
<sequence>MTSLFGGANDQGSQSTQDKKSAKNHYPEPRGLNPTQSRRWQKLNDESEEDVGASDSMLECRQAERKSSRELLTFAGADQASIRKTKPLALVELTPAQPMTKSSARSEAASPAQRPPSQDSQTSVPAPAASQPAPAQPMMTSSAQSEAASSAPEASQPAPAQPMMTSSAQSEAASSAPEASQPAPAQPMMTSSAQSEAASPTPQISAPSPAVGLSAPAIPGTESPSGTQSNTAASLSSGSVSKEIVFTNDILRDIMAKFENRRGDLDVDRLNYQIQRSKLIAPISNNNTVRLVRKRLRDFKNWISEVQEARHRTWKKATQLPPQIPSPEMAEAGRLLELWVFPFDAKRREIESLIRQVSLGWYYWGPHEHSKLPLLKDWDPTDAAQIYIPKGLDKSVDSTLPAPEWMKELVESRREIDGPPPEVPLAVPPPTKTPAIGAAASSADQKKGKGKEVSKNTKLRTANMIDGSNQTQHDVIPPQPTPTTQSVADPKQIQKLDTRLQLVEADRAPYQEKLHSFAVRLRRVREGIVFEKENLEKLEKRLQNLEDERLPDQEGLQSLTIKLEDAEESIRQFQETLCLHETRLEAAKASLLQDQKTLDSHETTLHEVEAGLHSVPGALKQAEANTGLNHDMAGLKQDITEVASRMKAIELLQDSMTTKREVENIITLELDSYPSAYDTKKLINEAIERHFQDNAIAKQAVAGPLSLEPSPGPRTAYATKDDVHSIVKEAISGVKELYNVHIEGLKSEITWLKTGKTQQIFPTGLGQNQFAQTKVESLPIETFSNVKNIPRISTARQPLNPAEVITLVDSDEETAVKMEPQPAVCDVILRAGDKHQASEPEDQAANKKLRSE</sequence>
<feature type="region of interest" description="Disordered" evidence="2">
    <location>
        <begin position="415"/>
        <end position="454"/>
    </location>
</feature>
<feature type="region of interest" description="Disordered" evidence="2">
    <location>
        <begin position="831"/>
        <end position="852"/>
    </location>
</feature>
<dbReference type="Proteomes" id="UP000319257">
    <property type="component" value="Unassembled WGS sequence"/>
</dbReference>
<accession>A0A507BAH2</accession>
<feature type="compositionally biased region" description="Polar residues" evidence="2">
    <location>
        <begin position="222"/>
        <end position="238"/>
    </location>
</feature>
<name>A0A507BAH2_9PEZI</name>
<dbReference type="RefSeq" id="XP_030995489.1">
    <property type="nucleotide sequence ID" value="XM_031140275.1"/>
</dbReference>
<dbReference type="SUPFAM" id="SSF57997">
    <property type="entry name" value="Tropomyosin"/>
    <property type="match status" value="1"/>
</dbReference>
<feature type="compositionally biased region" description="Low complexity" evidence="2">
    <location>
        <begin position="125"/>
        <end position="187"/>
    </location>
</feature>
<dbReference type="AlphaFoldDB" id="A0A507BAH2"/>
<feature type="coiled-coil region" evidence="1">
    <location>
        <begin position="521"/>
        <end position="576"/>
    </location>
</feature>
<feature type="compositionally biased region" description="Basic and acidic residues" evidence="2">
    <location>
        <begin position="17"/>
        <end position="28"/>
    </location>
</feature>
<reference evidence="3 4" key="1">
    <citation type="submission" date="2019-06" db="EMBL/GenBank/DDBJ databases">
        <title>Draft genome sequence of the filamentous fungus Phialemoniopsis curvata isolated from diesel fuel.</title>
        <authorList>
            <person name="Varaljay V.A."/>
            <person name="Lyon W.J."/>
            <person name="Crouch A.L."/>
            <person name="Drake C.E."/>
            <person name="Hollomon J.M."/>
            <person name="Nadeau L.J."/>
            <person name="Nunn H.S."/>
            <person name="Stevenson B.S."/>
            <person name="Bojanowski C.L."/>
            <person name="Crookes-Goodson W.J."/>
        </authorList>
    </citation>
    <scope>NUCLEOTIDE SEQUENCE [LARGE SCALE GENOMIC DNA]</scope>
    <source>
        <strain evidence="3 4">D216</strain>
    </source>
</reference>
<feature type="compositionally biased region" description="Pro residues" evidence="2">
    <location>
        <begin position="418"/>
        <end position="432"/>
    </location>
</feature>
<feature type="region of interest" description="Disordered" evidence="2">
    <location>
        <begin position="468"/>
        <end position="490"/>
    </location>
</feature>
<keyword evidence="1" id="KW-0175">Coiled coil</keyword>
<feature type="compositionally biased region" description="Basic and acidic residues" evidence="2">
    <location>
        <begin position="444"/>
        <end position="454"/>
    </location>
</feature>
<proteinExistence type="predicted"/>
<comment type="caution">
    <text evidence="3">The sequence shown here is derived from an EMBL/GenBank/DDBJ whole genome shotgun (WGS) entry which is preliminary data.</text>
</comment>
<evidence type="ECO:0000256" key="1">
    <source>
        <dbReference type="SAM" id="Coils"/>
    </source>
</evidence>
<dbReference type="InParanoid" id="A0A507BAH2"/>
<dbReference type="PANTHER" id="PTHR48125:SF12">
    <property type="entry name" value="AT HOOK TRANSCRIPTION FACTOR FAMILY-RELATED"/>
    <property type="match status" value="1"/>
</dbReference>
<feature type="compositionally biased region" description="Polar residues" evidence="2">
    <location>
        <begin position="188"/>
        <end position="206"/>
    </location>
</feature>
<feature type="region of interest" description="Disordered" evidence="2">
    <location>
        <begin position="1"/>
        <end position="238"/>
    </location>
</feature>
<feature type="compositionally biased region" description="Polar residues" evidence="2">
    <location>
        <begin position="115"/>
        <end position="124"/>
    </location>
</feature>
<evidence type="ECO:0000256" key="2">
    <source>
        <dbReference type="SAM" id="MobiDB-lite"/>
    </source>
</evidence>
<dbReference type="PANTHER" id="PTHR48125">
    <property type="entry name" value="LP07818P1"/>
    <property type="match status" value="1"/>
</dbReference>
<evidence type="ECO:0000313" key="4">
    <source>
        <dbReference type="Proteomes" id="UP000319257"/>
    </source>
</evidence>
<organism evidence="3 4">
    <name type="scientific">Thyridium curvatum</name>
    <dbReference type="NCBI Taxonomy" id="1093900"/>
    <lineage>
        <taxon>Eukaryota</taxon>
        <taxon>Fungi</taxon>
        <taxon>Dikarya</taxon>
        <taxon>Ascomycota</taxon>
        <taxon>Pezizomycotina</taxon>
        <taxon>Sordariomycetes</taxon>
        <taxon>Sordariomycetidae</taxon>
        <taxon>Thyridiales</taxon>
        <taxon>Thyridiaceae</taxon>
        <taxon>Thyridium</taxon>
    </lineage>
</organism>
<keyword evidence="4" id="KW-1185">Reference proteome</keyword>
<dbReference type="GeneID" id="41973169"/>
<protein>
    <submittedName>
        <fullName evidence="3">Uncharacterized protein</fullName>
    </submittedName>
</protein>
<gene>
    <name evidence="3" type="ORF">E0L32_005722</name>
</gene>
<dbReference type="EMBL" id="SKBQ01000031">
    <property type="protein sequence ID" value="TPX13778.1"/>
    <property type="molecule type" value="Genomic_DNA"/>
</dbReference>